<evidence type="ECO:0000259" key="3">
    <source>
        <dbReference type="Pfam" id="PF05713"/>
    </source>
</evidence>
<feature type="domain" description="Bacterial mobilisation" evidence="3">
    <location>
        <begin position="64"/>
        <end position="105"/>
    </location>
</feature>
<dbReference type="RefSeq" id="WP_025803832.1">
    <property type="nucleotide sequence ID" value="NZ_CP053842.1"/>
</dbReference>
<accession>A0A7M1LDY4</accession>
<dbReference type="InterPro" id="IPR008687">
    <property type="entry name" value="MobC"/>
</dbReference>
<dbReference type="InterPro" id="IPR002145">
    <property type="entry name" value="CopG"/>
</dbReference>
<evidence type="ECO:0000256" key="1">
    <source>
        <dbReference type="SAM" id="Coils"/>
    </source>
</evidence>
<protein>
    <submittedName>
        <fullName evidence="4">Plasmid mobilization relaxosome protein MobC</fullName>
    </submittedName>
</protein>
<dbReference type="Pfam" id="PF05713">
    <property type="entry name" value="MobC"/>
    <property type="match status" value="1"/>
</dbReference>
<dbReference type="EMBL" id="CP063078">
    <property type="protein sequence ID" value="QOQ86670.1"/>
    <property type="molecule type" value="Genomic_DNA"/>
</dbReference>
<dbReference type="AlphaFoldDB" id="A0A7M1LDY4"/>
<dbReference type="Proteomes" id="UP000594749">
    <property type="component" value="Chromosome"/>
</dbReference>
<evidence type="ECO:0000313" key="4">
    <source>
        <dbReference type="EMBL" id="QOQ86670.1"/>
    </source>
</evidence>
<evidence type="ECO:0000313" key="5">
    <source>
        <dbReference type="Proteomes" id="UP000594749"/>
    </source>
</evidence>
<keyword evidence="5" id="KW-1185">Reference proteome</keyword>
<keyword evidence="1" id="KW-0175">Coiled coil</keyword>
<organism evidence="4 5">
    <name type="scientific">Campylobacter corcagiensis</name>
    <dbReference type="NCBI Taxonomy" id="1448857"/>
    <lineage>
        <taxon>Bacteria</taxon>
        <taxon>Pseudomonadati</taxon>
        <taxon>Campylobacterota</taxon>
        <taxon>Epsilonproteobacteria</taxon>
        <taxon>Campylobacterales</taxon>
        <taxon>Campylobacteraceae</taxon>
        <taxon>Campylobacter</taxon>
    </lineage>
</organism>
<gene>
    <name evidence="4" type="primary">mobC</name>
    <name evidence="4" type="ORF">IMC76_05430</name>
</gene>
<dbReference type="GO" id="GO:0006355">
    <property type="term" value="P:regulation of DNA-templated transcription"/>
    <property type="evidence" value="ECO:0007669"/>
    <property type="project" value="InterPro"/>
</dbReference>
<evidence type="ECO:0000259" key="2">
    <source>
        <dbReference type="Pfam" id="PF01402"/>
    </source>
</evidence>
<sequence length="138" mass="16222">MIRTRHAIYLTQADDRILRRLAKERNQSRSAVVRKLLQTYKYIENLKEIEANNKIISGYLKEFTHIGTNINQIAYHLNANIIRHEEAKTDLEKSIIELIKKIEELSEKVKTLKIEINVEHTKTPSKVEEREDDGRAEI</sequence>
<name>A0A7M1LDY4_9BACT</name>
<feature type="coiled-coil region" evidence="1">
    <location>
        <begin position="88"/>
        <end position="122"/>
    </location>
</feature>
<reference evidence="4 5" key="1">
    <citation type="submission" date="2020-10" db="EMBL/GenBank/DDBJ databases">
        <title>Campylobacter and Helicobacter PacBio genomes.</title>
        <authorList>
            <person name="Lane C."/>
        </authorList>
    </citation>
    <scope>NUCLEOTIDE SEQUENCE [LARGE SCALE GENOMIC DNA]</scope>
    <source>
        <strain evidence="4 5">2016D-0077</strain>
    </source>
</reference>
<dbReference type="OrthoDB" id="5362788at2"/>
<proteinExistence type="predicted"/>
<feature type="domain" description="Ribbon-helix-helix protein CopG" evidence="2">
    <location>
        <begin position="8"/>
        <end position="42"/>
    </location>
</feature>
<dbReference type="Pfam" id="PF01402">
    <property type="entry name" value="RHH_1"/>
    <property type="match status" value="1"/>
</dbReference>